<comment type="caution">
    <text evidence="2">The sequence shown here is derived from an EMBL/GenBank/DDBJ whole genome shotgun (WGS) entry which is preliminary data.</text>
</comment>
<keyword evidence="3" id="KW-1185">Reference proteome</keyword>
<feature type="non-terminal residue" evidence="2">
    <location>
        <position position="278"/>
    </location>
</feature>
<evidence type="ECO:0000313" key="2">
    <source>
        <dbReference type="EMBL" id="KAK3342203.1"/>
    </source>
</evidence>
<evidence type="ECO:0000256" key="1">
    <source>
        <dbReference type="SAM" id="MobiDB-lite"/>
    </source>
</evidence>
<feature type="compositionally biased region" description="Basic residues" evidence="1">
    <location>
        <begin position="200"/>
        <end position="209"/>
    </location>
</feature>
<organism evidence="2 3">
    <name type="scientific">Lasiosphaeria hispida</name>
    <dbReference type="NCBI Taxonomy" id="260671"/>
    <lineage>
        <taxon>Eukaryota</taxon>
        <taxon>Fungi</taxon>
        <taxon>Dikarya</taxon>
        <taxon>Ascomycota</taxon>
        <taxon>Pezizomycotina</taxon>
        <taxon>Sordariomycetes</taxon>
        <taxon>Sordariomycetidae</taxon>
        <taxon>Sordariales</taxon>
        <taxon>Lasiosphaeriaceae</taxon>
        <taxon>Lasiosphaeria</taxon>
    </lineage>
</organism>
<reference evidence="2" key="2">
    <citation type="submission" date="2023-06" db="EMBL/GenBank/DDBJ databases">
        <authorList>
            <consortium name="Lawrence Berkeley National Laboratory"/>
            <person name="Haridas S."/>
            <person name="Hensen N."/>
            <person name="Bonometti L."/>
            <person name="Westerberg I."/>
            <person name="Brannstrom I.O."/>
            <person name="Guillou S."/>
            <person name="Cros-Aarteil S."/>
            <person name="Calhoun S."/>
            <person name="Kuo A."/>
            <person name="Mondo S."/>
            <person name="Pangilinan J."/>
            <person name="Riley R."/>
            <person name="Labutti K."/>
            <person name="Andreopoulos B."/>
            <person name="Lipzen A."/>
            <person name="Chen C."/>
            <person name="Yanf M."/>
            <person name="Daum C."/>
            <person name="Ng V."/>
            <person name="Clum A."/>
            <person name="Steindorff A."/>
            <person name="Ohm R."/>
            <person name="Martin F."/>
            <person name="Silar P."/>
            <person name="Natvig D."/>
            <person name="Lalanne C."/>
            <person name="Gautier V."/>
            <person name="Ament-Velasquez S.L."/>
            <person name="Kruys A."/>
            <person name="Hutchinson M.I."/>
            <person name="Powell A.J."/>
            <person name="Barry K."/>
            <person name="Miller A.N."/>
            <person name="Grigoriev I.V."/>
            <person name="Debuchy R."/>
            <person name="Gladieux P."/>
            <person name="Thoren M.H."/>
            <person name="Johannesson H."/>
        </authorList>
    </citation>
    <scope>NUCLEOTIDE SEQUENCE</scope>
    <source>
        <strain evidence="2">CBS 955.72</strain>
    </source>
</reference>
<accession>A0AAJ0M8V6</accession>
<dbReference type="AlphaFoldDB" id="A0AAJ0M8V6"/>
<dbReference type="Proteomes" id="UP001275084">
    <property type="component" value="Unassembled WGS sequence"/>
</dbReference>
<proteinExistence type="predicted"/>
<gene>
    <name evidence="2" type="ORF">B0T25DRAFT_636134</name>
</gene>
<reference evidence="2" key="1">
    <citation type="journal article" date="2023" name="Mol. Phylogenet. Evol.">
        <title>Genome-scale phylogeny and comparative genomics of the fungal order Sordariales.</title>
        <authorList>
            <person name="Hensen N."/>
            <person name="Bonometti L."/>
            <person name="Westerberg I."/>
            <person name="Brannstrom I.O."/>
            <person name="Guillou S."/>
            <person name="Cros-Aarteil S."/>
            <person name="Calhoun S."/>
            <person name="Haridas S."/>
            <person name="Kuo A."/>
            <person name="Mondo S."/>
            <person name="Pangilinan J."/>
            <person name="Riley R."/>
            <person name="LaButti K."/>
            <person name="Andreopoulos B."/>
            <person name="Lipzen A."/>
            <person name="Chen C."/>
            <person name="Yan M."/>
            <person name="Daum C."/>
            <person name="Ng V."/>
            <person name="Clum A."/>
            <person name="Steindorff A."/>
            <person name="Ohm R.A."/>
            <person name="Martin F."/>
            <person name="Silar P."/>
            <person name="Natvig D.O."/>
            <person name="Lalanne C."/>
            <person name="Gautier V."/>
            <person name="Ament-Velasquez S.L."/>
            <person name="Kruys A."/>
            <person name="Hutchinson M.I."/>
            <person name="Powell A.J."/>
            <person name="Barry K."/>
            <person name="Miller A.N."/>
            <person name="Grigoriev I.V."/>
            <person name="Debuchy R."/>
            <person name="Gladieux P."/>
            <person name="Hiltunen Thoren M."/>
            <person name="Johannesson H."/>
        </authorList>
    </citation>
    <scope>NUCLEOTIDE SEQUENCE</scope>
    <source>
        <strain evidence="2">CBS 955.72</strain>
    </source>
</reference>
<feature type="region of interest" description="Disordered" evidence="1">
    <location>
        <begin position="197"/>
        <end position="220"/>
    </location>
</feature>
<sequence length="278" mass="32179">MLPVISELRGFSLCDEPRKNEQHGRGSGKSSGWIWLQGRQSCGHGPLQQRPWSTLSHIMLHLRCRIHGNALDGVGRASVVRDRPQRCTPAQHGQLLRIRSKSAVGPAIHLWFDGQLPWFHNWPGTHLHRLHAFGICTLEVHVLHGRHPMSRQLDHCDRRAELVLFLQHNRVLPNELRCYFHQRQCWLRLLRKHDTESPAKRRSRRRRGYRNAASSHRAQHSGLGLLMDKSQCHHYHRMADSHCGGPLSPRRQLSRRRPGCHPDVHRRIIIVVVVVVTV</sequence>
<protein>
    <submittedName>
        <fullName evidence="2">Uncharacterized protein</fullName>
    </submittedName>
</protein>
<name>A0AAJ0M8V6_9PEZI</name>
<dbReference type="EMBL" id="JAUIQD010000008">
    <property type="protein sequence ID" value="KAK3342203.1"/>
    <property type="molecule type" value="Genomic_DNA"/>
</dbReference>
<evidence type="ECO:0000313" key="3">
    <source>
        <dbReference type="Proteomes" id="UP001275084"/>
    </source>
</evidence>